<dbReference type="EMBL" id="JACBZP010000001">
    <property type="protein sequence ID" value="NYI68124.1"/>
    <property type="molecule type" value="Genomic_DNA"/>
</dbReference>
<dbReference type="InterPro" id="IPR027383">
    <property type="entry name" value="Znf_put"/>
</dbReference>
<organism evidence="4 5">
    <name type="scientific">Spelaeicoccus albus</name>
    <dbReference type="NCBI Taxonomy" id="1280376"/>
    <lineage>
        <taxon>Bacteria</taxon>
        <taxon>Bacillati</taxon>
        <taxon>Actinomycetota</taxon>
        <taxon>Actinomycetes</taxon>
        <taxon>Micrococcales</taxon>
        <taxon>Brevibacteriaceae</taxon>
        <taxon>Spelaeicoccus</taxon>
    </lineage>
</organism>
<evidence type="ECO:0000259" key="3">
    <source>
        <dbReference type="Pfam" id="PF13490"/>
    </source>
</evidence>
<sequence>MSDTNDDGAPCCAERRQAALKRLYNYLDGELSDSEIAEIRRHLAHCPPCESEYSIESMLKDLVKRSCCETAPEGLRTRIRERIVVETSTD</sequence>
<comment type="caution">
    <text evidence="4">The sequence shown here is derived from an EMBL/GenBank/DDBJ whole genome shotgun (WGS) entry which is preliminary data.</text>
</comment>
<reference evidence="4 5" key="1">
    <citation type="submission" date="2020-07" db="EMBL/GenBank/DDBJ databases">
        <title>Sequencing the genomes of 1000 actinobacteria strains.</title>
        <authorList>
            <person name="Klenk H.-P."/>
        </authorList>
    </citation>
    <scope>NUCLEOTIDE SEQUENCE [LARGE SCALE GENOMIC DNA]</scope>
    <source>
        <strain evidence="4 5">DSM 26341</strain>
    </source>
</reference>
<proteinExistence type="predicted"/>
<keyword evidence="1" id="KW-0805">Transcription regulation</keyword>
<dbReference type="InterPro" id="IPR041916">
    <property type="entry name" value="Anti_sigma_zinc_sf"/>
</dbReference>
<feature type="domain" description="Putative zinc-finger" evidence="3">
    <location>
        <begin position="18"/>
        <end position="49"/>
    </location>
</feature>
<dbReference type="Proteomes" id="UP000539111">
    <property type="component" value="Unassembled WGS sequence"/>
</dbReference>
<dbReference type="AlphaFoldDB" id="A0A7Z0D3C7"/>
<dbReference type="InterPro" id="IPR024020">
    <property type="entry name" value="Anit_sigma_mycothiol_RsrA"/>
</dbReference>
<evidence type="ECO:0000313" key="4">
    <source>
        <dbReference type="EMBL" id="NYI68124.1"/>
    </source>
</evidence>
<dbReference type="Gene3D" id="1.10.10.1320">
    <property type="entry name" value="Anti-sigma factor, zinc-finger domain"/>
    <property type="match status" value="1"/>
</dbReference>
<dbReference type="RefSeq" id="WP_179428508.1">
    <property type="nucleotide sequence ID" value="NZ_JACBZP010000001.1"/>
</dbReference>
<gene>
    <name evidence="4" type="ORF">BJY26_002430</name>
</gene>
<name>A0A7Z0D3C7_9MICO</name>
<evidence type="ECO:0000256" key="2">
    <source>
        <dbReference type="ARBA" id="ARBA00023163"/>
    </source>
</evidence>
<protein>
    <submittedName>
        <fullName evidence="4">Mycothiol system anti-sigma-R factor</fullName>
    </submittedName>
</protein>
<dbReference type="Pfam" id="PF13490">
    <property type="entry name" value="zf-HC2"/>
    <property type="match status" value="1"/>
</dbReference>
<keyword evidence="2" id="KW-0804">Transcription</keyword>
<keyword evidence="5" id="KW-1185">Reference proteome</keyword>
<accession>A0A7Z0D3C7</accession>
<evidence type="ECO:0000313" key="5">
    <source>
        <dbReference type="Proteomes" id="UP000539111"/>
    </source>
</evidence>
<evidence type="ECO:0000256" key="1">
    <source>
        <dbReference type="ARBA" id="ARBA00023015"/>
    </source>
</evidence>
<dbReference type="NCBIfam" id="TIGR03988">
    <property type="entry name" value="antisig_RsrA"/>
    <property type="match status" value="1"/>
</dbReference>